<keyword evidence="3" id="KW-1185">Reference proteome</keyword>
<evidence type="ECO:0000313" key="3">
    <source>
        <dbReference type="Proteomes" id="UP000289738"/>
    </source>
</evidence>
<feature type="region of interest" description="Disordered" evidence="1">
    <location>
        <begin position="252"/>
        <end position="280"/>
    </location>
</feature>
<feature type="compositionally biased region" description="Basic and acidic residues" evidence="1">
    <location>
        <begin position="95"/>
        <end position="105"/>
    </location>
</feature>
<organism evidence="2 3">
    <name type="scientific">Arachis hypogaea</name>
    <name type="common">Peanut</name>
    <dbReference type="NCBI Taxonomy" id="3818"/>
    <lineage>
        <taxon>Eukaryota</taxon>
        <taxon>Viridiplantae</taxon>
        <taxon>Streptophyta</taxon>
        <taxon>Embryophyta</taxon>
        <taxon>Tracheophyta</taxon>
        <taxon>Spermatophyta</taxon>
        <taxon>Magnoliopsida</taxon>
        <taxon>eudicotyledons</taxon>
        <taxon>Gunneridae</taxon>
        <taxon>Pentapetalae</taxon>
        <taxon>rosids</taxon>
        <taxon>fabids</taxon>
        <taxon>Fabales</taxon>
        <taxon>Fabaceae</taxon>
        <taxon>Papilionoideae</taxon>
        <taxon>50 kb inversion clade</taxon>
        <taxon>dalbergioids sensu lato</taxon>
        <taxon>Dalbergieae</taxon>
        <taxon>Pterocarpus clade</taxon>
        <taxon>Arachis</taxon>
    </lineage>
</organism>
<evidence type="ECO:0000256" key="1">
    <source>
        <dbReference type="SAM" id="MobiDB-lite"/>
    </source>
</evidence>
<dbReference type="Proteomes" id="UP000289738">
    <property type="component" value="Chromosome A06"/>
</dbReference>
<feature type="region of interest" description="Disordered" evidence="1">
    <location>
        <begin position="89"/>
        <end position="149"/>
    </location>
</feature>
<feature type="compositionally biased region" description="Polar residues" evidence="1">
    <location>
        <begin position="270"/>
        <end position="280"/>
    </location>
</feature>
<feature type="region of interest" description="Disordered" evidence="1">
    <location>
        <begin position="48"/>
        <end position="74"/>
    </location>
</feature>
<feature type="compositionally biased region" description="Low complexity" evidence="1">
    <location>
        <begin position="109"/>
        <end position="126"/>
    </location>
</feature>
<protein>
    <submittedName>
        <fullName evidence="2">Uncharacterized protein</fullName>
    </submittedName>
</protein>
<accession>A0A445CQY8</accession>
<gene>
    <name evidence="2" type="ORF">Ahy_A06g028436</name>
</gene>
<reference evidence="2 3" key="1">
    <citation type="submission" date="2019-01" db="EMBL/GenBank/DDBJ databases">
        <title>Sequencing of cultivated peanut Arachis hypogaea provides insights into genome evolution and oil improvement.</title>
        <authorList>
            <person name="Chen X."/>
        </authorList>
    </citation>
    <scope>NUCLEOTIDE SEQUENCE [LARGE SCALE GENOMIC DNA]</scope>
    <source>
        <strain evidence="3">cv. Fuhuasheng</strain>
        <tissue evidence="2">Leaves</tissue>
    </source>
</reference>
<sequence>MVSTRAAMESRLEAVEKWIEELQEAQQRSLEAFSAKMLRQMRELLPEQHQGGGAGANDTGGENDGGRNEQDDERIEGNVGARFGFFKNSSSAKYNTHDGSSESRGEIGSNTNRGTPTPRTGLTTSLNGGNNASHLQTTHNSGTRRLSNEDWAERQRKGLFFRCGEKWGPDHRCSMKHYQIILLGEDAEEEAEGDMRESRRRNQNAGAIEAVVRESFHKLLKAHYIKCCPALEPFVFTLIKTKYAPRKQASKMANELDQESEIPSLKEQGSRSFKASNRAV</sequence>
<name>A0A445CQY8_ARAHY</name>
<feature type="compositionally biased region" description="Polar residues" evidence="1">
    <location>
        <begin position="127"/>
        <end position="145"/>
    </location>
</feature>
<dbReference type="EMBL" id="SDMP01000006">
    <property type="protein sequence ID" value="RYR53369.1"/>
    <property type="molecule type" value="Genomic_DNA"/>
</dbReference>
<dbReference type="AlphaFoldDB" id="A0A445CQY8"/>
<proteinExistence type="predicted"/>
<evidence type="ECO:0000313" key="2">
    <source>
        <dbReference type="EMBL" id="RYR53369.1"/>
    </source>
</evidence>
<comment type="caution">
    <text evidence="2">The sequence shown here is derived from an EMBL/GenBank/DDBJ whole genome shotgun (WGS) entry which is preliminary data.</text>
</comment>